<dbReference type="PANTHER" id="PTHR42693">
    <property type="entry name" value="ARYLSULFATASE FAMILY MEMBER"/>
    <property type="match status" value="1"/>
</dbReference>
<dbReference type="InterPro" id="IPR000917">
    <property type="entry name" value="Sulfatase_N"/>
</dbReference>
<evidence type="ECO:0000256" key="3">
    <source>
        <dbReference type="ARBA" id="ARBA00022801"/>
    </source>
</evidence>
<keyword evidence="3 7" id="KW-0378">Hydrolase</keyword>
<evidence type="ECO:0000259" key="6">
    <source>
        <dbReference type="Pfam" id="PF00884"/>
    </source>
</evidence>
<dbReference type="InterPro" id="IPR024607">
    <property type="entry name" value="Sulfatase_CS"/>
</dbReference>
<sequence length="789" mass="84014">MSAAARKSRLFLMAFMAPAFALLIACSDRNSASDGGPPEPAASAKPNILFIVLDDLGVDQMASYGYGGVAPARTPNLTAIARAGVQFRNAWAMPDCTPTRATFFTGRYPSQNNVLNALVATDLANSAVSPYEATLPRLLKTQGYASALIGKMHLTGSDLNGAVSLPFGYDSMWKLGWDYFDGFLDGAPYNIDTRAGLASKGADVDSGPYTCGFVPTTRIDAANGADSGACYFAGGTCMQMSIGGDVTTPGRTCMERGGILDPNQSCRATAPSYIDFSAQNGYYTGRWVTSTADGNGRVAPASEASSRGYRSILETQRAIDWAARQPSGQPWMMTVGYAAIHAPLQVPPVALIAEGTPGRNDDLVCSPRAEAEGLPNLAQAAAVVDDHLITNLMIEAVDRKIGDLLVGLKLATYHDDGTLNYQPARTNTLVVIVGDNGTYVNSVKFTSPGKFDPTRAKASPYQTGVWVPLLVAGPMVASPGREVPHMVGSVDLYRLFADVAGADANTGVVAGRPLDAQPMLAYLTSAQQAAIRSTNFTEMGTNLKAIGSEGNESPCVVPAAGNVCTTLFPQKGVCLAQGGIWYGDNLSSDTSGLPAEGFRNCCQVQAYRLDLGETTTFLPTATKAVTDGTYKLVRQTRNQCEPAMGAAADPKDYRYSATGYDVTDELYQTDTATPDPVLDKEGSQLALAPAPLDTSTLSAAQRQIYAALETEMDRHDAVARYNRDYDSVNCPGDGNRDMVVDRKDLDNWLELSKLNNGNSSWYDLNHDGKTDEADRQIIQNNLGRTCHNS</sequence>
<dbReference type="Gene3D" id="3.40.720.10">
    <property type="entry name" value="Alkaline Phosphatase, subunit A"/>
    <property type="match status" value="1"/>
</dbReference>
<evidence type="ECO:0000256" key="4">
    <source>
        <dbReference type="ARBA" id="ARBA00022837"/>
    </source>
</evidence>
<keyword evidence="2" id="KW-0479">Metal-binding</keyword>
<evidence type="ECO:0000256" key="5">
    <source>
        <dbReference type="SAM" id="SignalP"/>
    </source>
</evidence>
<evidence type="ECO:0000256" key="2">
    <source>
        <dbReference type="ARBA" id="ARBA00022723"/>
    </source>
</evidence>
<accession>A0A157QYL8</accession>
<feature type="domain" description="Sulfatase N-terminal" evidence="6">
    <location>
        <begin position="46"/>
        <end position="179"/>
    </location>
</feature>
<evidence type="ECO:0000313" key="7">
    <source>
        <dbReference type="EMBL" id="SAI50931.1"/>
    </source>
</evidence>
<dbReference type="Pfam" id="PF00884">
    <property type="entry name" value="Sulfatase"/>
    <property type="match status" value="1"/>
</dbReference>
<dbReference type="EMBL" id="FKBS01000025">
    <property type="protein sequence ID" value="SAI50931.1"/>
    <property type="molecule type" value="Genomic_DNA"/>
</dbReference>
<dbReference type="GO" id="GO:0046872">
    <property type="term" value="F:metal ion binding"/>
    <property type="evidence" value="ECO:0007669"/>
    <property type="project" value="UniProtKB-KW"/>
</dbReference>
<evidence type="ECO:0000313" key="8">
    <source>
        <dbReference type="Proteomes" id="UP000077037"/>
    </source>
</evidence>
<dbReference type="PANTHER" id="PTHR42693:SF33">
    <property type="entry name" value="ARYLSULFATASE"/>
    <property type="match status" value="1"/>
</dbReference>
<dbReference type="GO" id="GO:0047753">
    <property type="term" value="F:choline-sulfatase activity"/>
    <property type="evidence" value="ECO:0007669"/>
    <property type="project" value="UniProtKB-EC"/>
</dbReference>
<organism evidence="7 8">
    <name type="scientific">Bordetella ansorpii</name>
    <dbReference type="NCBI Taxonomy" id="288768"/>
    <lineage>
        <taxon>Bacteria</taxon>
        <taxon>Pseudomonadati</taxon>
        <taxon>Pseudomonadota</taxon>
        <taxon>Betaproteobacteria</taxon>
        <taxon>Burkholderiales</taxon>
        <taxon>Alcaligenaceae</taxon>
        <taxon>Bordetella</taxon>
    </lineage>
</organism>
<evidence type="ECO:0000256" key="1">
    <source>
        <dbReference type="ARBA" id="ARBA00008779"/>
    </source>
</evidence>
<protein>
    <submittedName>
        <fullName evidence="7">Sulfatase</fullName>
        <ecNumber evidence="7">3.1.6.6</ecNumber>
    </submittedName>
</protein>
<keyword evidence="4" id="KW-0106">Calcium</keyword>
<dbReference type="EC" id="3.1.6.6" evidence="7"/>
<feature type="chain" id="PRO_5007615412" evidence="5">
    <location>
        <begin position="22"/>
        <end position="789"/>
    </location>
</feature>
<feature type="signal peptide" evidence="5">
    <location>
        <begin position="1"/>
        <end position="21"/>
    </location>
</feature>
<dbReference type="AlphaFoldDB" id="A0A157QYL8"/>
<dbReference type="RefSeq" id="WP_066418587.1">
    <property type="nucleotide sequence ID" value="NZ_FKBS01000025.1"/>
</dbReference>
<proteinExistence type="inferred from homology"/>
<dbReference type="GO" id="GO:0004065">
    <property type="term" value="F:arylsulfatase activity"/>
    <property type="evidence" value="ECO:0007669"/>
    <property type="project" value="TreeGrafter"/>
</dbReference>
<comment type="similarity">
    <text evidence="1">Belongs to the sulfatase family.</text>
</comment>
<name>A0A157QYL8_9BORD</name>
<dbReference type="PROSITE" id="PS00149">
    <property type="entry name" value="SULFATASE_2"/>
    <property type="match status" value="1"/>
</dbReference>
<dbReference type="InterPro" id="IPR017850">
    <property type="entry name" value="Alkaline_phosphatase_core_sf"/>
</dbReference>
<keyword evidence="5" id="KW-0732">Signal</keyword>
<dbReference type="Proteomes" id="UP000077037">
    <property type="component" value="Unassembled WGS sequence"/>
</dbReference>
<dbReference type="SUPFAM" id="SSF53649">
    <property type="entry name" value="Alkaline phosphatase-like"/>
    <property type="match status" value="1"/>
</dbReference>
<dbReference type="PROSITE" id="PS51257">
    <property type="entry name" value="PROKAR_LIPOPROTEIN"/>
    <property type="match status" value="1"/>
</dbReference>
<reference evidence="7 8" key="1">
    <citation type="submission" date="2016-03" db="EMBL/GenBank/DDBJ databases">
        <authorList>
            <consortium name="Pathogen Informatics"/>
        </authorList>
    </citation>
    <scope>NUCLEOTIDE SEQUENCE [LARGE SCALE GENOMIC DNA]</scope>
    <source>
        <strain evidence="7 8">NCTC13364</strain>
    </source>
</reference>
<gene>
    <name evidence="7" type="primary">betC_3</name>
    <name evidence="7" type="ORF">SAMEA1982600_04228</name>
</gene>
<dbReference type="InterPro" id="IPR050738">
    <property type="entry name" value="Sulfatase"/>
</dbReference>